<protein>
    <submittedName>
        <fullName evidence="2">Transglutaminase-like superfamily protein</fullName>
    </submittedName>
</protein>
<name>A0A1M6GMU8_9CLOT</name>
<proteinExistence type="predicted"/>
<dbReference type="PANTHER" id="PTHR35532:SF5">
    <property type="entry name" value="CARBOHYDRATE-BINDING DOMAIN-CONTAINING PROTEIN"/>
    <property type="match status" value="1"/>
</dbReference>
<dbReference type="Gene3D" id="3.10.620.30">
    <property type="match status" value="1"/>
</dbReference>
<dbReference type="EMBL" id="FQZO01000003">
    <property type="protein sequence ID" value="SHJ11285.1"/>
    <property type="molecule type" value="Genomic_DNA"/>
</dbReference>
<evidence type="ECO:0000313" key="3">
    <source>
        <dbReference type="Proteomes" id="UP000184080"/>
    </source>
</evidence>
<evidence type="ECO:0000313" key="2">
    <source>
        <dbReference type="EMBL" id="SHJ11285.1"/>
    </source>
</evidence>
<dbReference type="SMART" id="SM00460">
    <property type="entry name" value="TGc"/>
    <property type="match status" value="2"/>
</dbReference>
<sequence>MEYTNEVKEYVSSKFNEALDLFGYKKNNILYKLSLCNEKERFLMEYLYASMPLSDISNYDFDLFLKYVKQGIFIRENTPWGLKIPEDIFLNYVLHYRVNNEAIEDCRDVFYQMLKDRIEGKSMYEAALEVNYWCAEKATYKSTDERTASPLTVLRCGYGRCGEESTFAVTALRSVGIPARQIYTPRWAHCDDNHAWVEVWCDGKWHYLGACEPEPVLDKGWFTSAASRAMVIHSRIFSNYIKSEEIISQNNVLTTISNIEKYAPTKRVHIKVINSQNQPIKGAEIRVEILNYSEFATVAKLVTDSQGQAFISLGLGTVSFHVVKEGKFLNKIIDLKDVKVIEFNMNDAVSYEEEVLGQDIDMIPPKDRKILPYSITEEEQSAHNERVKHCNAVREESINKILREIEDRKSQLLESKALSKLKDEDVVRKDKGQAIFEDEGQAIENQRLSCIKYANSTCEEVKQPIGSRENASLKVVQASFHDINDILLKSSGNYNEILNFLKVSTDYEDLEKRVNLLKTLSNKDYVDSKSNILDSHINNVVSFSEDYPKEIYLKYVLCPRIYLEKITAFREEINNYFSKDLKESFKEEPVLIWSYINENVKEFPQHEYEELYNLPLETLKMGSGSLISKKILFVAICRTLGIPARINSNDLSVEYYKYNAMYLSGMNEIKKTIDGKQGYNADFLCTEKDTEDKLPRVRDKHENHNSPSLTCNCNIGFVKVEDVNILGNSMLTVNNISNSELKYYQNWTIAVLDKGVYRTLSLQDNIPSQGKAYISLVPGNYRILTSNRLPNGSIFAKKYLFSVSAKENKEIEIAIRDAKISDMLENYELQDFMLKDKNNDTIYASQLMKKDKSILIWIEEGKEPTEHILNEIIDFSKDFDNIPGGLIFVLKDISALQNKTLQKVYELVPNIKTYFDDFSCNVNTIARRMYLDPDKLPLILVANKWNHPWGDSIKCNHPRGGDNLWNSVNGIYACSGYNVGVGELLIKIVRS</sequence>
<feature type="domain" description="Transglutaminase-like" evidence="1">
    <location>
        <begin position="618"/>
        <end position="685"/>
    </location>
</feature>
<dbReference type="InterPro" id="IPR002931">
    <property type="entry name" value="Transglutaminase-like"/>
</dbReference>
<dbReference type="OrthoDB" id="9787782at2"/>
<gene>
    <name evidence="2" type="ORF">SAMN05444401_2174</name>
</gene>
<keyword evidence="3" id="KW-1185">Reference proteome</keyword>
<dbReference type="Pfam" id="PF01841">
    <property type="entry name" value="Transglut_core"/>
    <property type="match status" value="2"/>
</dbReference>
<evidence type="ECO:0000259" key="1">
    <source>
        <dbReference type="SMART" id="SM00460"/>
    </source>
</evidence>
<reference evidence="2 3" key="1">
    <citation type="submission" date="2016-11" db="EMBL/GenBank/DDBJ databases">
        <authorList>
            <person name="Jaros S."/>
            <person name="Januszkiewicz K."/>
            <person name="Wedrychowicz H."/>
        </authorList>
    </citation>
    <scope>NUCLEOTIDE SEQUENCE [LARGE SCALE GENOMIC DNA]</scope>
    <source>
        <strain evidence="2 3">DSM 21864</strain>
    </source>
</reference>
<dbReference type="SUPFAM" id="SSF54001">
    <property type="entry name" value="Cysteine proteinases"/>
    <property type="match status" value="2"/>
</dbReference>
<dbReference type="Proteomes" id="UP000184080">
    <property type="component" value="Unassembled WGS sequence"/>
</dbReference>
<accession>A0A1M6GMU8</accession>
<dbReference type="PANTHER" id="PTHR35532">
    <property type="entry name" value="SIMILAR TO POLYHYDROXYALKANOATE DEPOLYMERASE"/>
    <property type="match status" value="1"/>
</dbReference>
<organism evidence="2 3">
    <name type="scientific">Clostridium amylolyticum</name>
    <dbReference type="NCBI Taxonomy" id="1121298"/>
    <lineage>
        <taxon>Bacteria</taxon>
        <taxon>Bacillati</taxon>
        <taxon>Bacillota</taxon>
        <taxon>Clostridia</taxon>
        <taxon>Eubacteriales</taxon>
        <taxon>Clostridiaceae</taxon>
        <taxon>Clostridium</taxon>
    </lineage>
</organism>
<dbReference type="STRING" id="1121298.SAMN05444401_2174"/>
<dbReference type="RefSeq" id="WP_073006402.1">
    <property type="nucleotide sequence ID" value="NZ_FQZO01000003.1"/>
</dbReference>
<dbReference type="AlphaFoldDB" id="A0A1M6GMU8"/>
<feature type="domain" description="Transglutaminase-like" evidence="1">
    <location>
        <begin position="153"/>
        <end position="212"/>
    </location>
</feature>
<dbReference type="InterPro" id="IPR038765">
    <property type="entry name" value="Papain-like_cys_pep_sf"/>
</dbReference>
<dbReference type="Gene3D" id="2.60.40.1120">
    <property type="entry name" value="Carboxypeptidase-like, regulatory domain"/>
    <property type="match status" value="1"/>
</dbReference>